<reference evidence="2 3" key="1">
    <citation type="submission" date="2023-01" db="EMBL/GenBank/DDBJ databases">
        <title>Genomes from the Australian National Cyanobacteria Reference Collection.</title>
        <authorList>
            <person name="Willis A."/>
            <person name="Lee E.M.F."/>
        </authorList>
    </citation>
    <scope>NUCLEOTIDE SEQUENCE [LARGE SCALE GENOMIC DNA]</scope>
    <source>
        <strain evidence="2 3">CS-1226</strain>
    </source>
</reference>
<dbReference type="Pfam" id="PF00856">
    <property type="entry name" value="SET"/>
    <property type="match status" value="1"/>
</dbReference>
<dbReference type="InterPro" id="IPR009207">
    <property type="entry name" value="SET7_MeTrfase"/>
</dbReference>
<evidence type="ECO:0000313" key="3">
    <source>
        <dbReference type="Proteomes" id="UP001211249"/>
    </source>
</evidence>
<proteinExistence type="predicted"/>
<gene>
    <name evidence="2" type="ORF">PN451_18900</name>
</gene>
<name>A0ABT5AKN5_9CYAN</name>
<dbReference type="EMBL" id="JAQMUC010000098">
    <property type="protein sequence ID" value="MDB9537878.1"/>
    <property type="molecule type" value="Genomic_DNA"/>
</dbReference>
<comment type="caution">
    <text evidence="2">The sequence shown here is derived from an EMBL/GenBank/DDBJ whole genome shotgun (WGS) entry which is preliminary data.</text>
</comment>
<dbReference type="InterPro" id="IPR046341">
    <property type="entry name" value="SET_dom_sf"/>
</dbReference>
<protein>
    <submittedName>
        <fullName evidence="2">SET domain-containing protein</fullName>
    </submittedName>
</protein>
<sequence length="134" mass="15088">MRMLIVGNTNLKGRGVFAQKCFLKGEIIQTVPVVIIPAEEVELIDKTVLGNYYYDWENKAAAIALGLASLINHSYNLNSYYVKKFVESEIELIAYRNIGVGEEITTNYNGSPENQSPIWFDVVEEISPTLVKIE</sequence>
<dbReference type="PIRSF" id="PIRSF022536">
    <property type="entry name" value="A612L_SET"/>
    <property type="match status" value="1"/>
</dbReference>
<feature type="domain" description="SET" evidence="1">
    <location>
        <begin position="2"/>
        <end position="109"/>
    </location>
</feature>
<keyword evidence="3" id="KW-1185">Reference proteome</keyword>
<organism evidence="2 3">
    <name type="scientific">Dolichospermum planctonicum CS-1226</name>
    <dbReference type="NCBI Taxonomy" id="3021751"/>
    <lineage>
        <taxon>Bacteria</taxon>
        <taxon>Bacillati</taxon>
        <taxon>Cyanobacteriota</taxon>
        <taxon>Cyanophyceae</taxon>
        <taxon>Nostocales</taxon>
        <taxon>Aphanizomenonaceae</taxon>
        <taxon>Dolichospermum</taxon>
        <taxon>Dolichospermum planctonicum</taxon>
    </lineage>
</organism>
<dbReference type="SUPFAM" id="SSF82199">
    <property type="entry name" value="SET domain"/>
    <property type="match status" value="1"/>
</dbReference>
<evidence type="ECO:0000313" key="2">
    <source>
        <dbReference type="EMBL" id="MDB9537878.1"/>
    </source>
</evidence>
<dbReference type="Proteomes" id="UP001211249">
    <property type="component" value="Unassembled WGS sequence"/>
</dbReference>
<dbReference type="PROSITE" id="PS50280">
    <property type="entry name" value="SET"/>
    <property type="match status" value="1"/>
</dbReference>
<dbReference type="RefSeq" id="WP_271797494.1">
    <property type="nucleotide sequence ID" value="NZ_JAQMUC010000098.1"/>
</dbReference>
<accession>A0ABT5AKN5</accession>
<dbReference type="SMART" id="SM00317">
    <property type="entry name" value="SET"/>
    <property type="match status" value="1"/>
</dbReference>
<dbReference type="CDD" id="cd10540">
    <property type="entry name" value="SET_SpSet7-like"/>
    <property type="match status" value="1"/>
</dbReference>
<dbReference type="InterPro" id="IPR001214">
    <property type="entry name" value="SET_dom"/>
</dbReference>
<dbReference type="Gene3D" id="2.170.270.10">
    <property type="entry name" value="SET domain"/>
    <property type="match status" value="1"/>
</dbReference>
<evidence type="ECO:0000259" key="1">
    <source>
        <dbReference type="PROSITE" id="PS50280"/>
    </source>
</evidence>